<dbReference type="Proteomes" id="UP000525298">
    <property type="component" value="Unassembled WGS sequence"/>
</dbReference>
<proteinExistence type="inferred from homology"/>
<feature type="domain" description="4Fe-4S Mo/W bis-MGD-type" evidence="9">
    <location>
        <begin position="3"/>
        <end position="59"/>
    </location>
</feature>
<dbReference type="PANTHER" id="PTHR43742">
    <property type="entry name" value="TRIMETHYLAMINE-N-OXIDE REDUCTASE"/>
    <property type="match status" value="1"/>
</dbReference>
<dbReference type="PANTHER" id="PTHR43742:SF9">
    <property type="entry name" value="TETRATHIONATE REDUCTASE SUBUNIT A"/>
    <property type="match status" value="1"/>
</dbReference>
<dbReference type="InterPro" id="IPR006657">
    <property type="entry name" value="MoPterin_dinucl-bd_dom"/>
</dbReference>
<evidence type="ECO:0000313" key="11">
    <source>
        <dbReference type="Proteomes" id="UP000525298"/>
    </source>
</evidence>
<dbReference type="Gene3D" id="3.40.228.10">
    <property type="entry name" value="Dimethylsulfoxide Reductase, domain 2"/>
    <property type="match status" value="1"/>
</dbReference>
<comment type="similarity">
    <text evidence="1">Belongs to the prokaryotic molybdopterin-containing oxidoreductase family.</text>
</comment>
<dbReference type="Gene3D" id="2.20.25.90">
    <property type="entry name" value="ADC-like domains"/>
    <property type="match status" value="1"/>
</dbReference>
<evidence type="ECO:0000256" key="6">
    <source>
        <dbReference type="ARBA" id="ARBA00023002"/>
    </source>
</evidence>
<protein>
    <submittedName>
        <fullName evidence="10">Thiosulfate reductase/polysulfide reductase chain A</fullName>
    </submittedName>
</protein>
<evidence type="ECO:0000256" key="4">
    <source>
        <dbReference type="ARBA" id="ARBA00022723"/>
    </source>
</evidence>
<gene>
    <name evidence="10" type="ORF">HNR65_003390</name>
</gene>
<dbReference type="SMART" id="SM00926">
    <property type="entry name" value="Molybdop_Fe4S4"/>
    <property type="match status" value="1"/>
</dbReference>
<dbReference type="GO" id="GO:0046872">
    <property type="term" value="F:metal ion binding"/>
    <property type="evidence" value="ECO:0007669"/>
    <property type="project" value="UniProtKB-KW"/>
</dbReference>
<dbReference type="Pfam" id="PF00384">
    <property type="entry name" value="Molybdopterin"/>
    <property type="match status" value="1"/>
</dbReference>
<dbReference type="Gene3D" id="3.40.50.740">
    <property type="match status" value="1"/>
</dbReference>
<evidence type="ECO:0000259" key="9">
    <source>
        <dbReference type="PROSITE" id="PS51669"/>
    </source>
</evidence>
<keyword evidence="7" id="KW-0408">Iron</keyword>
<reference evidence="10 11" key="1">
    <citation type="submission" date="2020-07" db="EMBL/GenBank/DDBJ databases">
        <title>Genomic Encyclopedia of Type Strains, Phase IV (KMG-IV): sequencing the most valuable type-strain genomes for metagenomic binning, comparative biology and taxonomic classification.</title>
        <authorList>
            <person name="Goeker M."/>
        </authorList>
    </citation>
    <scope>NUCLEOTIDE SEQUENCE [LARGE SCALE GENOMIC DNA]</scope>
    <source>
        <strain evidence="10 11">DSM 17721</strain>
    </source>
</reference>
<keyword evidence="4" id="KW-0479">Metal-binding</keyword>
<dbReference type="InterPro" id="IPR009010">
    <property type="entry name" value="Asp_de-COase-like_dom_sf"/>
</dbReference>
<evidence type="ECO:0000256" key="8">
    <source>
        <dbReference type="ARBA" id="ARBA00023014"/>
    </source>
</evidence>
<organism evidence="10 11">
    <name type="scientific">Desulfosalsimonas propionicica</name>
    <dbReference type="NCBI Taxonomy" id="332175"/>
    <lineage>
        <taxon>Bacteria</taxon>
        <taxon>Pseudomonadati</taxon>
        <taxon>Thermodesulfobacteriota</taxon>
        <taxon>Desulfobacteria</taxon>
        <taxon>Desulfobacterales</taxon>
        <taxon>Desulfosalsimonadaceae</taxon>
        <taxon>Desulfosalsimonas</taxon>
    </lineage>
</organism>
<keyword evidence="8" id="KW-0411">Iron-sulfur</keyword>
<accession>A0A7W0CC48</accession>
<dbReference type="AlphaFoldDB" id="A0A7W0CC48"/>
<sequence length="695" mass="78300">MTTENVYTICGMCTVRCPMVAEVENSNIRFLRGNPNASGMKTSLCARGVAGKALINDNERIRHPMIRDGQRGEGKWRKVSWEEALDYTAEKLQKVVDQYGPRGVALSDRGGPFRDFHRAFLRGLGSPNYVNHDSSCARNVQHAAKSVSGAGRKEVAYDYRNAKHVILQMRNVFEAIGVQEVNDLTDAMNEGCRLTVIDIRANVSATKADRFFMVRPGTDYAFNLAVINELLTKDLYNKDFARKYIQDLEALKSFVKDYTPQWAEKETGVPAAQISSFVHQLAKDAPAVLWHPGWMMARYDTTFYLCRSIYIINALLGSYGAKGGLPFVNKPKDAGYSGLKKFMDLFEKPKEKRADGVGWRYTHFDEGPGLAHLLYEAMETGDPYPVKSYIAFRHDPLMAYPEPDRLRQIFDNLDLLVSVTFTWCDTAWYADVVLPLSPYLERDSVLAAKNAIQPYFFMRRRAVEPRFDTKACWEIFSGLARRLGINELAYDKIEDVWNFQLQGTGVSIEDFNETGMVKLTEGPVYKDRDNLKFGTKSGKFEIISQKLEDLGMPSLKPYESAQSPPEGSFRLTFGRCAQHTQGHTVNNPVLGELVPENVLWIHTDAAEKLHIENNETVNVSNNGYTEQIKAKVTDFIHPEAVFVLHGFGHKLPVESRAYGKGLADNKFMPGALKKWDPVGGAVALQENFVKVSKVK</sequence>
<dbReference type="EMBL" id="JACDUS010000015">
    <property type="protein sequence ID" value="MBA2883033.1"/>
    <property type="molecule type" value="Genomic_DNA"/>
</dbReference>
<evidence type="ECO:0000256" key="1">
    <source>
        <dbReference type="ARBA" id="ARBA00010312"/>
    </source>
</evidence>
<evidence type="ECO:0000256" key="5">
    <source>
        <dbReference type="ARBA" id="ARBA00022729"/>
    </source>
</evidence>
<dbReference type="SUPFAM" id="SSF50692">
    <property type="entry name" value="ADC-like"/>
    <property type="match status" value="1"/>
</dbReference>
<evidence type="ECO:0000256" key="7">
    <source>
        <dbReference type="ARBA" id="ARBA00023004"/>
    </source>
</evidence>
<dbReference type="Pfam" id="PF04879">
    <property type="entry name" value="Molybdop_Fe4S4"/>
    <property type="match status" value="1"/>
</dbReference>
<dbReference type="GO" id="GO:0051539">
    <property type="term" value="F:4 iron, 4 sulfur cluster binding"/>
    <property type="evidence" value="ECO:0007669"/>
    <property type="project" value="UniProtKB-KW"/>
</dbReference>
<name>A0A7W0CC48_9BACT</name>
<dbReference type="InterPro" id="IPR006656">
    <property type="entry name" value="Mopterin_OxRdtase"/>
</dbReference>
<evidence type="ECO:0000256" key="2">
    <source>
        <dbReference type="ARBA" id="ARBA00022485"/>
    </source>
</evidence>
<dbReference type="RefSeq" id="WP_181552651.1">
    <property type="nucleotide sequence ID" value="NZ_JACDUS010000015.1"/>
</dbReference>
<dbReference type="PROSITE" id="PS51669">
    <property type="entry name" value="4FE4S_MOW_BIS_MGD"/>
    <property type="match status" value="1"/>
</dbReference>
<keyword evidence="11" id="KW-1185">Reference proteome</keyword>
<comment type="caution">
    <text evidence="10">The sequence shown here is derived from an EMBL/GenBank/DDBJ whole genome shotgun (WGS) entry which is preliminary data.</text>
</comment>
<keyword evidence="3" id="KW-0500">Molybdenum</keyword>
<dbReference type="GO" id="GO:0016491">
    <property type="term" value="F:oxidoreductase activity"/>
    <property type="evidence" value="ECO:0007669"/>
    <property type="project" value="UniProtKB-KW"/>
</dbReference>
<dbReference type="SUPFAM" id="SSF53706">
    <property type="entry name" value="Formate dehydrogenase/DMSO reductase, domains 1-3"/>
    <property type="match status" value="1"/>
</dbReference>
<dbReference type="InterPro" id="IPR050612">
    <property type="entry name" value="Prok_Mopterin_Oxidored"/>
</dbReference>
<dbReference type="Pfam" id="PF01568">
    <property type="entry name" value="Molydop_binding"/>
    <property type="match status" value="1"/>
</dbReference>
<dbReference type="InterPro" id="IPR006963">
    <property type="entry name" value="Mopterin_OxRdtase_4Fe-4S_dom"/>
</dbReference>
<dbReference type="CDD" id="cd02755">
    <property type="entry name" value="MopB_Thiosulfate-R-like"/>
    <property type="match status" value="1"/>
</dbReference>
<keyword evidence="6" id="KW-0560">Oxidoreductase</keyword>
<dbReference type="GO" id="GO:0043546">
    <property type="term" value="F:molybdopterin cofactor binding"/>
    <property type="evidence" value="ECO:0007669"/>
    <property type="project" value="InterPro"/>
</dbReference>
<keyword evidence="2" id="KW-0004">4Fe-4S</keyword>
<dbReference type="CDD" id="cd02778">
    <property type="entry name" value="MopB_CT_Thiosulfate-R-like"/>
    <property type="match status" value="1"/>
</dbReference>
<dbReference type="Gene3D" id="2.40.40.20">
    <property type="match status" value="1"/>
</dbReference>
<evidence type="ECO:0000256" key="3">
    <source>
        <dbReference type="ARBA" id="ARBA00022505"/>
    </source>
</evidence>
<keyword evidence="5" id="KW-0732">Signal</keyword>
<evidence type="ECO:0000313" key="10">
    <source>
        <dbReference type="EMBL" id="MBA2883033.1"/>
    </source>
</evidence>